<dbReference type="Proteomes" id="UP000181661">
    <property type="component" value="Unassembled WGS sequence"/>
</dbReference>
<dbReference type="OrthoDB" id="6975807at2"/>
<proteinExistence type="predicted"/>
<evidence type="ECO:0000313" key="2">
    <source>
        <dbReference type="EMBL" id="SEE36683.1"/>
    </source>
</evidence>
<name>A0A1S2V4U3_9PSED</name>
<comment type="caution">
    <text evidence="1">The sequence shown here is derived from an EMBL/GenBank/DDBJ whole genome shotgun (WGS) entry which is preliminary data.</text>
</comment>
<dbReference type="AlphaFoldDB" id="A0A1S2V4U3"/>
<evidence type="ECO:0000313" key="4">
    <source>
        <dbReference type="Proteomes" id="UP000182179"/>
    </source>
</evidence>
<reference evidence="2 4" key="2">
    <citation type="submission" date="2016-10" db="EMBL/GenBank/DDBJ databases">
        <authorList>
            <person name="Varghese N."/>
            <person name="Submissions S."/>
        </authorList>
    </citation>
    <scope>NUCLEOTIDE SEQUENCE [LARGE SCALE GENOMIC DNA]</scope>
    <source>
        <strain evidence="2 4">BS2773</strain>
    </source>
</reference>
<dbReference type="RefSeq" id="WP_071483529.1">
    <property type="nucleotide sequence ID" value="NZ_FNTS01000002.1"/>
</dbReference>
<reference evidence="1 3" key="1">
    <citation type="submission" date="2016-08" db="EMBL/GenBank/DDBJ databases">
        <title>Draft genome sequence of Pseudomonas costantinii LMG 22119, type strain isolated from cultivated mushroom (Agaricus bisporus) sporophores.</title>
        <authorList>
            <person name="Tambong J.T."/>
        </authorList>
    </citation>
    <scope>NUCLEOTIDE SEQUENCE [LARGE SCALE GENOMIC DNA]</scope>
    <source>
        <strain evidence="1 3">LMG 22119</strain>
    </source>
</reference>
<accession>A0A1S2V4U3</accession>
<evidence type="ECO:0000313" key="3">
    <source>
        <dbReference type="Proteomes" id="UP000181661"/>
    </source>
</evidence>
<keyword evidence="4" id="KW-1185">Reference proteome</keyword>
<protein>
    <submittedName>
        <fullName evidence="1">Uncharacterized protein</fullName>
    </submittedName>
</protein>
<organism evidence="1 3">
    <name type="scientific">Pseudomonas costantinii</name>
    <dbReference type="NCBI Taxonomy" id="168469"/>
    <lineage>
        <taxon>Bacteria</taxon>
        <taxon>Pseudomonadati</taxon>
        <taxon>Pseudomonadota</taxon>
        <taxon>Gammaproteobacteria</taxon>
        <taxon>Pseudomonadales</taxon>
        <taxon>Pseudomonadaceae</taxon>
        <taxon>Pseudomonas</taxon>
    </lineage>
</organism>
<dbReference type="EMBL" id="FNTS01000002">
    <property type="protein sequence ID" value="SEE36683.1"/>
    <property type="molecule type" value="Genomic_DNA"/>
</dbReference>
<gene>
    <name evidence="1" type="ORF">BFL40_08395</name>
    <name evidence="2" type="ORF">SAMN04515675_5158</name>
</gene>
<evidence type="ECO:0000313" key="1">
    <source>
        <dbReference type="EMBL" id="OIN53490.1"/>
    </source>
</evidence>
<sequence length="129" mass="14874">MNHLEEEIDEAIKTLGIDSRKLEAEELTALITALTNTFFKSESNVLDPVELNETNTEHNPNFWKEIQQRIHKKDLTLLAFDSRYSAWEVENPQNLASILGETTGYPFWVTDSNLTLLVHMDDHDCVIWA</sequence>
<dbReference type="Proteomes" id="UP000182179">
    <property type="component" value="Unassembled WGS sequence"/>
</dbReference>
<dbReference type="EMBL" id="MDDR01000016">
    <property type="protein sequence ID" value="OIN53490.1"/>
    <property type="molecule type" value="Genomic_DNA"/>
</dbReference>